<evidence type="ECO:0000313" key="1">
    <source>
        <dbReference type="EMBL" id="EEG31256.1"/>
    </source>
</evidence>
<dbReference type="STRING" id="537013.CLOSTMETH_01053"/>
<evidence type="ECO:0000313" key="2">
    <source>
        <dbReference type="Proteomes" id="UP000003340"/>
    </source>
</evidence>
<reference evidence="1 2" key="1">
    <citation type="submission" date="2009-01" db="EMBL/GenBank/DDBJ databases">
        <authorList>
            <person name="Fulton L."/>
            <person name="Clifton S."/>
            <person name="Fulton B."/>
            <person name="Xu J."/>
            <person name="Minx P."/>
            <person name="Pepin K.H."/>
            <person name="Johnson M."/>
            <person name="Bhonagiri V."/>
            <person name="Nash W.E."/>
            <person name="Mardis E.R."/>
            <person name="Wilson R.K."/>
        </authorList>
    </citation>
    <scope>NUCLEOTIDE SEQUENCE [LARGE SCALE GENOMIC DNA]</scope>
    <source>
        <strain evidence="1 2">DSM 5476</strain>
    </source>
</reference>
<name>C0EB36_9FIRM</name>
<reference evidence="1 2" key="2">
    <citation type="submission" date="2009-02" db="EMBL/GenBank/DDBJ databases">
        <title>Draft genome sequence of Clostridium methylpentosum (DSM 5476).</title>
        <authorList>
            <person name="Sudarsanam P."/>
            <person name="Ley R."/>
            <person name="Guruge J."/>
            <person name="Turnbaugh P.J."/>
            <person name="Mahowald M."/>
            <person name="Liep D."/>
            <person name="Gordon J."/>
        </authorList>
    </citation>
    <scope>NUCLEOTIDE SEQUENCE [LARGE SCALE GENOMIC DNA]</scope>
    <source>
        <strain evidence="1 2">DSM 5476</strain>
    </source>
</reference>
<sequence>MISTQNKLKYPTIFSQSHKIFLLRLTTQFSSRIIRATAEQAR</sequence>
<protein>
    <submittedName>
        <fullName evidence="1">Uncharacterized protein</fullName>
    </submittedName>
</protein>
<gene>
    <name evidence="1" type="ORF">CLOSTMETH_01053</name>
</gene>
<comment type="caution">
    <text evidence="1">The sequence shown here is derived from an EMBL/GenBank/DDBJ whole genome shotgun (WGS) entry which is preliminary data.</text>
</comment>
<dbReference type="EMBL" id="ACEC01000040">
    <property type="protein sequence ID" value="EEG31256.1"/>
    <property type="molecule type" value="Genomic_DNA"/>
</dbReference>
<dbReference type="AlphaFoldDB" id="C0EB36"/>
<keyword evidence="2" id="KW-1185">Reference proteome</keyword>
<dbReference type="Proteomes" id="UP000003340">
    <property type="component" value="Unassembled WGS sequence"/>
</dbReference>
<dbReference type="HOGENOM" id="CLU_3249577_0_0_9"/>
<organism evidence="1 2">
    <name type="scientific">[Clostridium] methylpentosum DSM 5476</name>
    <dbReference type="NCBI Taxonomy" id="537013"/>
    <lineage>
        <taxon>Bacteria</taxon>
        <taxon>Bacillati</taxon>
        <taxon>Bacillota</taxon>
        <taxon>Clostridia</taxon>
        <taxon>Eubacteriales</taxon>
        <taxon>Oscillospiraceae</taxon>
        <taxon>Oscillospiraceae incertae sedis</taxon>
    </lineage>
</organism>
<proteinExistence type="predicted"/>
<accession>C0EB36</accession>